<dbReference type="RefSeq" id="WP_188701955.1">
    <property type="nucleotide sequence ID" value="NZ_BMMQ01000007.1"/>
</dbReference>
<accession>A0ABQ2N3B9</accession>
<dbReference type="Gene3D" id="3.40.50.300">
    <property type="entry name" value="P-loop containing nucleotide triphosphate hydrolases"/>
    <property type="match status" value="1"/>
</dbReference>
<evidence type="ECO:0000256" key="1">
    <source>
        <dbReference type="ARBA" id="ARBA00005417"/>
    </source>
</evidence>
<comment type="similarity">
    <text evidence="1">Belongs to the ABC transporter superfamily.</text>
</comment>
<evidence type="ECO:0000256" key="3">
    <source>
        <dbReference type="ARBA" id="ARBA00022741"/>
    </source>
</evidence>
<dbReference type="NCBIfam" id="NF040873">
    <property type="entry name" value="AztA"/>
    <property type="match status" value="1"/>
</dbReference>
<comment type="caution">
    <text evidence="6">The sequence shown here is derived from an EMBL/GenBank/DDBJ whole genome shotgun (WGS) entry which is preliminary data.</text>
</comment>
<keyword evidence="2" id="KW-0813">Transport</keyword>
<dbReference type="InterPro" id="IPR027417">
    <property type="entry name" value="P-loop_NTPase"/>
</dbReference>
<dbReference type="PROSITE" id="PS00211">
    <property type="entry name" value="ABC_TRANSPORTER_1"/>
    <property type="match status" value="1"/>
</dbReference>
<feature type="domain" description="ABC transporter" evidence="5">
    <location>
        <begin position="5"/>
        <end position="206"/>
    </location>
</feature>
<proteinExistence type="inferred from homology"/>
<dbReference type="Pfam" id="PF00005">
    <property type="entry name" value="ABC_tran"/>
    <property type="match status" value="1"/>
</dbReference>
<dbReference type="PROSITE" id="PS50893">
    <property type="entry name" value="ABC_TRANSPORTER_2"/>
    <property type="match status" value="1"/>
</dbReference>
<dbReference type="InterPro" id="IPR050153">
    <property type="entry name" value="Metal_Ion_Import_ABC"/>
</dbReference>
<evidence type="ECO:0000256" key="4">
    <source>
        <dbReference type="ARBA" id="ARBA00022840"/>
    </source>
</evidence>
<dbReference type="GO" id="GO:0005524">
    <property type="term" value="F:ATP binding"/>
    <property type="evidence" value="ECO:0007669"/>
    <property type="project" value="UniProtKB-KW"/>
</dbReference>
<evidence type="ECO:0000313" key="6">
    <source>
        <dbReference type="EMBL" id="GGO65401.1"/>
    </source>
</evidence>
<gene>
    <name evidence="6" type="ORF">GCM10010910_22470</name>
</gene>
<dbReference type="InterPro" id="IPR047748">
    <property type="entry name" value="AztA-like"/>
</dbReference>
<dbReference type="EMBL" id="BMMQ01000007">
    <property type="protein sequence ID" value="GGO65401.1"/>
    <property type="molecule type" value="Genomic_DNA"/>
</dbReference>
<dbReference type="PANTHER" id="PTHR42734">
    <property type="entry name" value="METAL TRANSPORT SYSTEM ATP-BINDING PROTEIN TM_0124-RELATED"/>
    <property type="match status" value="1"/>
</dbReference>
<dbReference type="InterPro" id="IPR017871">
    <property type="entry name" value="ABC_transporter-like_CS"/>
</dbReference>
<reference evidence="7" key="1">
    <citation type="journal article" date="2019" name="Int. J. Syst. Evol. Microbiol.">
        <title>The Global Catalogue of Microorganisms (GCM) 10K type strain sequencing project: providing services to taxonomists for standard genome sequencing and annotation.</title>
        <authorList>
            <consortium name="The Broad Institute Genomics Platform"/>
            <consortium name="The Broad Institute Genome Sequencing Center for Infectious Disease"/>
            <person name="Wu L."/>
            <person name="Ma J."/>
        </authorList>
    </citation>
    <scope>NUCLEOTIDE SEQUENCE [LARGE SCALE GENOMIC DNA]</scope>
    <source>
        <strain evidence="7">CGMCC 4.7181</strain>
    </source>
</reference>
<dbReference type="InterPro" id="IPR003439">
    <property type="entry name" value="ABC_transporter-like_ATP-bd"/>
</dbReference>
<evidence type="ECO:0000313" key="7">
    <source>
        <dbReference type="Proteomes" id="UP000638043"/>
    </source>
</evidence>
<dbReference type="PANTHER" id="PTHR42734:SF5">
    <property type="entry name" value="IRON TRANSPORT SYSTEM ATP-BINDING PROTEIN HI_0361-RELATED"/>
    <property type="match status" value="1"/>
</dbReference>
<evidence type="ECO:0000256" key="2">
    <source>
        <dbReference type="ARBA" id="ARBA00022448"/>
    </source>
</evidence>
<dbReference type="SMART" id="SM00382">
    <property type="entry name" value="AAA"/>
    <property type="match status" value="1"/>
</dbReference>
<evidence type="ECO:0000259" key="5">
    <source>
        <dbReference type="PROSITE" id="PS50893"/>
    </source>
</evidence>
<sequence length="206" mass="21890">MAIPLRATALCYSYAGAEVLHGVDAELVAGRVTAIIGPNGAGKSTLIELMAGVRQPSSGSVERAGDVALVVQRPQIPATLPMTVRDTVAMGTWNRRRSRRSIAQAVDVALERVGMTGFAHRSIHALSGGQRQRALIAQGIARDAEILLLDEPAAGLDVASRRRTREILAVEAACGRAIGWVTHDEEDVAAADRIVHLAHGRRVATR</sequence>
<organism evidence="6 7">
    <name type="scientific">Microbacterium nanhaiense</name>
    <dbReference type="NCBI Taxonomy" id="1301026"/>
    <lineage>
        <taxon>Bacteria</taxon>
        <taxon>Bacillati</taxon>
        <taxon>Actinomycetota</taxon>
        <taxon>Actinomycetes</taxon>
        <taxon>Micrococcales</taxon>
        <taxon>Microbacteriaceae</taxon>
        <taxon>Microbacterium</taxon>
    </lineage>
</organism>
<protein>
    <submittedName>
        <fullName evidence="6">ABC transporter ATP-binding protein</fullName>
    </submittedName>
</protein>
<keyword evidence="7" id="KW-1185">Reference proteome</keyword>
<dbReference type="Proteomes" id="UP000638043">
    <property type="component" value="Unassembled WGS sequence"/>
</dbReference>
<dbReference type="InterPro" id="IPR003593">
    <property type="entry name" value="AAA+_ATPase"/>
</dbReference>
<keyword evidence="4 6" id="KW-0067">ATP-binding</keyword>
<name>A0ABQ2N3B9_9MICO</name>
<dbReference type="SUPFAM" id="SSF52540">
    <property type="entry name" value="P-loop containing nucleoside triphosphate hydrolases"/>
    <property type="match status" value="1"/>
</dbReference>
<keyword evidence="3" id="KW-0547">Nucleotide-binding</keyword>